<dbReference type="InterPro" id="IPR046179">
    <property type="entry name" value="DUF6188"/>
</dbReference>
<protein>
    <submittedName>
        <fullName evidence="1">Uncharacterized protein</fullName>
    </submittedName>
</protein>
<comment type="caution">
    <text evidence="1">The sequence shown here is derived from an EMBL/GenBank/DDBJ whole genome shotgun (WGS) entry which is preliminary data.</text>
</comment>
<name>A0A7W7SK33_9ACTN</name>
<evidence type="ECO:0000313" key="2">
    <source>
        <dbReference type="Proteomes" id="UP000573327"/>
    </source>
</evidence>
<dbReference type="RefSeq" id="WP_184925954.1">
    <property type="nucleotide sequence ID" value="NZ_JACHJR010000002.1"/>
</dbReference>
<sequence>MYLKVEGRTLTRVCFDYALTLLVDPDTRIRLQANVELKDADGTSAAFQPGDTDVPADSLVRLLHKDISKAWSSDGGVLTIQFACGATLTATPDPNYEAWEILAEDGFRVICMPGGKLAIWDPK</sequence>
<reference evidence="1 2" key="1">
    <citation type="submission" date="2020-08" db="EMBL/GenBank/DDBJ databases">
        <title>Sequencing the genomes of 1000 actinobacteria strains.</title>
        <authorList>
            <person name="Klenk H.-P."/>
        </authorList>
    </citation>
    <scope>NUCLEOTIDE SEQUENCE [LARGE SCALE GENOMIC DNA]</scope>
    <source>
        <strain evidence="1 2">DSM 44786</strain>
    </source>
</reference>
<dbReference type="Proteomes" id="UP000573327">
    <property type="component" value="Unassembled WGS sequence"/>
</dbReference>
<evidence type="ECO:0000313" key="1">
    <source>
        <dbReference type="EMBL" id="MBB4951925.1"/>
    </source>
</evidence>
<accession>A0A7W7SK33</accession>
<dbReference type="AlphaFoldDB" id="A0A7W7SK33"/>
<dbReference type="EMBL" id="JACHJR010000002">
    <property type="protein sequence ID" value="MBB4951925.1"/>
    <property type="molecule type" value="Genomic_DNA"/>
</dbReference>
<organism evidence="1 2">
    <name type="scientific">Kitasatospora gansuensis</name>
    <dbReference type="NCBI Taxonomy" id="258050"/>
    <lineage>
        <taxon>Bacteria</taxon>
        <taxon>Bacillati</taxon>
        <taxon>Actinomycetota</taxon>
        <taxon>Actinomycetes</taxon>
        <taxon>Kitasatosporales</taxon>
        <taxon>Streptomycetaceae</taxon>
        <taxon>Kitasatospora</taxon>
    </lineage>
</organism>
<dbReference type="Pfam" id="PF19686">
    <property type="entry name" value="DUF6188"/>
    <property type="match status" value="1"/>
</dbReference>
<keyword evidence="2" id="KW-1185">Reference proteome</keyword>
<gene>
    <name evidence="1" type="ORF">F4556_007579</name>
</gene>
<proteinExistence type="predicted"/>